<evidence type="ECO:0000259" key="9">
    <source>
        <dbReference type="Pfam" id="PF00361"/>
    </source>
</evidence>
<keyword evidence="5" id="KW-0560">Oxidoreductase</keyword>
<proteinExistence type="predicted"/>
<keyword evidence="11" id="KW-1185">Reference proteome</keyword>
<dbReference type="InterPro" id="IPR003918">
    <property type="entry name" value="NADH_UbQ_OxRdtase"/>
</dbReference>
<feature type="transmembrane region" description="Helical" evidence="8">
    <location>
        <begin position="264"/>
        <end position="286"/>
    </location>
</feature>
<feature type="transmembrane region" description="Helical" evidence="8">
    <location>
        <begin position="343"/>
        <end position="364"/>
    </location>
</feature>
<evidence type="ECO:0000256" key="8">
    <source>
        <dbReference type="SAM" id="Phobius"/>
    </source>
</evidence>
<feature type="transmembrane region" description="Helical" evidence="8">
    <location>
        <begin position="206"/>
        <end position="230"/>
    </location>
</feature>
<feature type="transmembrane region" description="Helical" evidence="8">
    <location>
        <begin position="49"/>
        <end position="67"/>
    </location>
</feature>
<dbReference type="InterPro" id="IPR052175">
    <property type="entry name" value="ComplexI-like_HydComp"/>
</dbReference>
<feature type="transmembrane region" description="Helical" evidence="8">
    <location>
        <begin position="477"/>
        <end position="503"/>
    </location>
</feature>
<dbReference type="GO" id="GO:0005886">
    <property type="term" value="C:plasma membrane"/>
    <property type="evidence" value="ECO:0007669"/>
    <property type="project" value="UniProtKB-SubCell"/>
</dbReference>
<organism evidence="10 11">
    <name type="scientific">Vulcanimicrobium alpinum</name>
    <dbReference type="NCBI Taxonomy" id="3016050"/>
    <lineage>
        <taxon>Bacteria</taxon>
        <taxon>Bacillati</taxon>
        <taxon>Vulcanimicrobiota</taxon>
        <taxon>Vulcanimicrobiia</taxon>
        <taxon>Vulcanimicrobiales</taxon>
        <taxon>Vulcanimicrobiaceae</taxon>
        <taxon>Vulcanimicrobium</taxon>
    </lineage>
</organism>
<feature type="transmembrane region" description="Helical" evidence="8">
    <location>
        <begin position="384"/>
        <end position="410"/>
    </location>
</feature>
<dbReference type="Proteomes" id="UP001317532">
    <property type="component" value="Chromosome"/>
</dbReference>
<evidence type="ECO:0000256" key="3">
    <source>
        <dbReference type="ARBA" id="ARBA00022692"/>
    </source>
</evidence>
<sequence length="619" mass="63779">MKPLSGLATASVGAASLVFAWLALTVQPDFAHAGSAVPGFALDWGLVPLAAPFYALLGALTIAVAIWNGPEGRYGWGIAGFAAAMGAVLMARSVAAFMLAWELMALASVVLVAAHSELRAVRRAAFSYLIISQAGALGILGALCILAANAGGTSFAVIAKAAPHLPGAWRSAALGLALFGFGSKAGLFPLHFWLPRAHPVAPPNGSAMLSGAMLKVAVFGLILVFFSLAAPAGTTWAIVVIAVGAVSALGGILYAAVDSDFKRLLAYSSIEHTGIICVAIGAAVLFAKSSAALSAAALTAALFHAVNHSLFKGTLFLAAGRVANVAGTVDLDRLGGLAASMPWTSAAVFVGMLGIVALPPLNGFTSEWLLLRTLASGMDVADPAARAAAGTAVLALALTGGIAAACFAKVYGLAFLGRPRQPPMIAQRETFGWQAAGTGILAAGCVAFGVAPLLAVSPLSRITAVLVGSPDGALRDFGVPATLGAVPLIAVLPILCAVAALLLMRARRTRYAPTWVCGSTPTAQTQYTATAFSKPLRRIFAFVLFPEHEKRIEIGSSPWLPSRIAYRTSTAYVFDDVMRWASVRILMMSRRGRSVQSGHLRLYLAYAAAVLVLIVVVAR</sequence>
<feature type="transmembrane region" description="Helical" evidence="8">
    <location>
        <begin position="431"/>
        <end position="457"/>
    </location>
</feature>
<keyword evidence="3 7" id="KW-0812">Transmembrane</keyword>
<comment type="subcellular location">
    <subcellularLocation>
        <location evidence="1">Cell membrane</location>
        <topology evidence="1">Multi-pass membrane protein</topology>
    </subcellularLocation>
    <subcellularLocation>
        <location evidence="7">Membrane</location>
        <topology evidence="7">Multi-pass membrane protein</topology>
    </subcellularLocation>
</comment>
<feature type="transmembrane region" description="Helical" evidence="8">
    <location>
        <begin position="126"/>
        <end position="148"/>
    </location>
</feature>
<dbReference type="GO" id="GO:0008137">
    <property type="term" value="F:NADH dehydrogenase (ubiquinone) activity"/>
    <property type="evidence" value="ECO:0007669"/>
    <property type="project" value="InterPro"/>
</dbReference>
<keyword evidence="2" id="KW-1003">Cell membrane</keyword>
<evidence type="ECO:0000256" key="5">
    <source>
        <dbReference type="ARBA" id="ARBA00023002"/>
    </source>
</evidence>
<evidence type="ECO:0000256" key="2">
    <source>
        <dbReference type="ARBA" id="ARBA00022475"/>
    </source>
</evidence>
<accession>A0AAN2CBL9</accession>
<feature type="transmembrane region" description="Helical" evidence="8">
    <location>
        <begin position="74"/>
        <end position="91"/>
    </location>
</feature>
<dbReference type="PANTHER" id="PTHR42682">
    <property type="entry name" value="HYDROGENASE-4 COMPONENT F"/>
    <property type="match status" value="1"/>
</dbReference>
<dbReference type="EMBL" id="AP025523">
    <property type="protein sequence ID" value="BDE07962.1"/>
    <property type="molecule type" value="Genomic_DNA"/>
</dbReference>
<dbReference type="GO" id="GO:0042773">
    <property type="term" value="P:ATP synthesis coupled electron transport"/>
    <property type="evidence" value="ECO:0007669"/>
    <property type="project" value="InterPro"/>
</dbReference>
<keyword evidence="6 8" id="KW-0472">Membrane</keyword>
<feature type="domain" description="NADH:quinone oxidoreductase/Mrp antiporter transmembrane" evidence="9">
    <location>
        <begin position="91"/>
        <end position="375"/>
    </location>
</feature>
<protein>
    <recommendedName>
        <fullName evidence="9">NADH:quinone oxidoreductase/Mrp antiporter transmembrane domain-containing protein</fullName>
    </recommendedName>
</protein>
<evidence type="ECO:0000256" key="4">
    <source>
        <dbReference type="ARBA" id="ARBA00022989"/>
    </source>
</evidence>
<gene>
    <name evidence="10" type="ORF">WPS_32380</name>
</gene>
<evidence type="ECO:0000256" key="6">
    <source>
        <dbReference type="ARBA" id="ARBA00023136"/>
    </source>
</evidence>
<evidence type="ECO:0000256" key="1">
    <source>
        <dbReference type="ARBA" id="ARBA00004651"/>
    </source>
</evidence>
<evidence type="ECO:0000256" key="7">
    <source>
        <dbReference type="RuleBase" id="RU000320"/>
    </source>
</evidence>
<name>A0AAN2CBL9_UNVUL</name>
<feature type="transmembrane region" description="Helical" evidence="8">
    <location>
        <begin position="236"/>
        <end position="257"/>
    </location>
</feature>
<feature type="transmembrane region" description="Helical" evidence="8">
    <location>
        <begin position="168"/>
        <end position="194"/>
    </location>
</feature>
<dbReference type="Pfam" id="PF00361">
    <property type="entry name" value="Proton_antipo_M"/>
    <property type="match status" value="1"/>
</dbReference>
<keyword evidence="4 8" id="KW-1133">Transmembrane helix</keyword>
<dbReference type="PANTHER" id="PTHR42682:SF3">
    <property type="entry name" value="FORMATE HYDROGENLYASE SUBUNIT 3-RELATED"/>
    <property type="match status" value="1"/>
</dbReference>
<dbReference type="InterPro" id="IPR001750">
    <property type="entry name" value="ND/Mrp_TM"/>
</dbReference>
<feature type="transmembrane region" description="Helical" evidence="8">
    <location>
        <begin position="97"/>
        <end position="114"/>
    </location>
</feature>
<dbReference type="GO" id="GO:0016491">
    <property type="term" value="F:oxidoreductase activity"/>
    <property type="evidence" value="ECO:0007669"/>
    <property type="project" value="UniProtKB-KW"/>
</dbReference>
<evidence type="ECO:0000313" key="10">
    <source>
        <dbReference type="EMBL" id="BDE07962.1"/>
    </source>
</evidence>
<feature type="transmembrane region" description="Helical" evidence="8">
    <location>
        <begin position="600"/>
        <end position="618"/>
    </location>
</feature>
<dbReference type="AlphaFoldDB" id="A0AAN2CBL9"/>
<dbReference type="KEGG" id="vab:WPS_32380"/>
<dbReference type="RefSeq" id="WP_317995519.1">
    <property type="nucleotide sequence ID" value="NZ_AP025523.1"/>
</dbReference>
<dbReference type="PRINTS" id="PR01437">
    <property type="entry name" value="NUOXDRDTASE4"/>
</dbReference>
<evidence type="ECO:0000313" key="11">
    <source>
        <dbReference type="Proteomes" id="UP001317532"/>
    </source>
</evidence>
<reference evidence="10 11" key="1">
    <citation type="journal article" date="2022" name="ISME Commun">
        <title>Vulcanimicrobium alpinus gen. nov. sp. nov., the first cultivated representative of the candidate phylum 'Eremiobacterota', is a metabolically versatile aerobic anoxygenic phototroph.</title>
        <authorList>
            <person name="Yabe S."/>
            <person name="Muto K."/>
            <person name="Abe K."/>
            <person name="Yokota A."/>
            <person name="Staudigel H."/>
            <person name="Tebo B.M."/>
        </authorList>
    </citation>
    <scope>NUCLEOTIDE SEQUENCE [LARGE SCALE GENOMIC DNA]</scope>
    <source>
        <strain evidence="10 11">WC8-2</strain>
    </source>
</reference>